<evidence type="ECO:0000256" key="1">
    <source>
        <dbReference type="ARBA" id="ARBA00008315"/>
    </source>
</evidence>
<dbReference type="PANTHER" id="PTHR33768">
    <property type="entry name" value="MIP11318P"/>
    <property type="match status" value="1"/>
</dbReference>
<sequence>MLSRREKLYQQPWDERRYKDHRFKVASALPAIDDRPPAPRPHVAVKLKKVQRELDRKIKIQNENFSLLQRLNTVMKVNRLDNRWTKPLPNFQQKVGQFHDVETLNTRLAARYEESKQESYHGTTKCYACSKKLEQNKASIHSASESSLPLIYLGQ</sequence>
<gene>
    <name evidence="2" type="ORF">LNINA_LOCUS4033</name>
</gene>
<dbReference type="AlphaFoldDB" id="A0AAV1J8G8"/>
<name>A0AAV1J8G8_9NEOP</name>
<dbReference type="Pfam" id="PF13879">
    <property type="entry name" value="Hmw_CFAP97"/>
    <property type="match status" value="1"/>
</dbReference>
<dbReference type="Proteomes" id="UP001497472">
    <property type="component" value="Unassembled WGS sequence"/>
</dbReference>
<comment type="similarity">
    <text evidence="1">Belongs to the CFAP97 family.</text>
</comment>
<accession>A0AAV1J8G8</accession>
<evidence type="ECO:0000313" key="2">
    <source>
        <dbReference type="EMBL" id="CAK1544272.1"/>
    </source>
</evidence>
<dbReference type="EMBL" id="CAVLEF010000005">
    <property type="protein sequence ID" value="CAK1544272.1"/>
    <property type="molecule type" value="Genomic_DNA"/>
</dbReference>
<evidence type="ECO:0000313" key="3">
    <source>
        <dbReference type="Proteomes" id="UP001497472"/>
    </source>
</evidence>
<protein>
    <submittedName>
        <fullName evidence="2">Uncharacterized protein</fullName>
    </submittedName>
</protein>
<organism evidence="2 3">
    <name type="scientific">Leptosia nina</name>
    <dbReference type="NCBI Taxonomy" id="320188"/>
    <lineage>
        <taxon>Eukaryota</taxon>
        <taxon>Metazoa</taxon>
        <taxon>Ecdysozoa</taxon>
        <taxon>Arthropoda</taxon>
        <taxon>Hexapoda</taxon>
        <taxon>Insecta</taxon>
        <taxon>Pterygota</taxon>
        <taxon>Neoptera</taxon>
        <taxon>Endopterygota</taxon>
        <taxon>Lepidoptera</taxon>
        <taxon>Glossata</taxon>
        <taxon>Ditrysia</taxon>
        <taxon>Papilionoidea</taxon>
        <taxon>Pieridae</taxon>
        <taxon>Pierinae</taxon>
        <taxon>Leptosia</taxon>
    </lineage>
</organism>
<dbReference type="InterPro" id="IPR029488">
    <property type="entry name" value="Hmw/CFAP97"/>
</dbReference>
<reference evidence="2 3" key="1">
    <citation type="submission" date="2023-11" db="EMBL/GenBank/DDBJ databases">
        <authorList>
            <person name="Okamura Y."/>
        </authorList>
    </citation>
    <scope>NUCLEOTIDE SEQUENCE [LARGE SCALE GENOMIC DNA]</scope>
</reference>
<comment type="caution">
    <text evidence="2">The sequence shown here is derived from an EMBL/GenBank/DDBJ whole genome shotgun (WGS) entry which is preliminary data.</text>
</comment>
<proteinExistence type="inferred from homology"/>
<dbReference type="PANTHER" id="PTHR33768:SF3">
    <property type="entry name" value="MIP11318P"/>
    <property type="match status" value="1"/>
</dbReference>
<dbReference type="InterPro" id="IPR038792">
    <property type="entry name" value="CFAP97D1/2"/>
</dbReference>
<keyword evidence="3" id="KW-1185">Reference proteome</keyword>